<accession>A0AB36JY02</accession>
<dbReference type="SMART" id="SM01358">
    <property type="entry name" value="HBM"/>
    <property type="match status" value="1"/>
</dbReference>
<feature type="domain" description="HAMP" evidence="10">
    <location>
        <begin position="279"/>
        <end position="332"/>
    </location>
</feature>
<keyword evidence="2" id="KW-1003">Cell membrane</keyword>
<proteinExistence type="inferred from homology"/>
<dbReference type="PRINTS" id="PR00260">
    <property type="entry name" value="CHEMTRNSDUCR"/>
</dbReference>
<dbReference type="PROSITE" id="PS50885">
    <property type="entry name" value="HAMP"/>
    <property type="match status" value="1"/>
</dbReference>
<dbReference type="PROSITE" id="PS50111">
    <property type="entry name" value="CHEMOTAXIS_TRANSDUC_2"/>
    <property type="match status" value="1"/>
</dbReference>
<dbReference type="InterPro" id="IPR004089">
    <property type="entry name" value="MCPsignal_dom"/>
</dbReference>
<reference evidence="11 12" key="1">
    <citation type="journal article" date="2017" name="Genome Announc.">
        <title>Draft Genome Sequences of Salinivibrio proteolyticus, Salinivibrio sharmensis, Salinivibrio siamensis, Salinivibrio costicola subsp. alcaliphilus, Salinivibrio costicola subsp. vallismortis, and 29 New Isolates Belonging to the Genus Salinivibrio.</title>
        <authorList>
            <person name="Lopez-Hermoso C."/>
            <person name="de la Haba R.R."/>
            <person name="Sanchez-Porro C."/>
            <person name="Bayliss S.C."/>
            <person name="Feil E.J."/>
            <person name="Ventosa A."/>
        </authorList>
    </citation>
    <scope>NUCLEOTIDE SEQUENCE [LARGE SCALE GENOMIC DNA]</scope>
    <source>
        <strain evidence="11 12">AL184</strain>
    </source>
</reference>
<evidence type="ECO:0000256" key="1">
    <source>
        <dbReference type="ARBA" id="ARBA00004429"/>
    </source>
</evidence>
<evidence type="ECO:0000259" key="9">
    <source>
        <dbReference type="PROSITE" id="PS50192"/>
    </source>
</evidence>
<keyword evidence="7" id="KW-0812">Transmembrane</keyword>
<evidence type="ECO:0000256" key="7">
    <source>
        <dbReference type="SAM" id="Phobius"/>
    </source>
</evidence>
<sequence>MNIKQKLLSLTLMSVLALLAVAAIAWKAETRLQKMHNQLTTVSDLEVILLNLRRNEKDFLARMDPKYLSRFDNNVDAFNQLLSDFRARSASLGLETATIDKVKSAMKGYASGFRDLGKGYQTLGLTPEQGIRGQMQNASKKMVAATQNDIVLESSARLLAADAKLFVQSSNLDYIDEYQSQMQELEDYLRGDLLALFQAHQAQVDQIVAQKKTLGLAADKGLLGQIRGKTHQVEEMFDVLSQEYEQAIEQALRQTVTFTGSAVLILALIMTVISLWMNRGIQQRIYRFSEQMAAITKQRDLTLRADENGRDEISLMAKDVNQMLASVQAMVVDVSRAIQALNHSAEQVESRTEATGSALSTQLDETTHAATAMNEMESTIRDIAGNTDQAAENARTSLSRAENGQKVVDDTKAMIMTLADTLSNTSNEVLELSKLSETIGSVLDVIKDISEQTNLLALNAAIEAARAGEQGRGFAVVADEVRQLATRTRESTDEISGIITSLQEQTQSVSERMEQSREDGETSVGKVEAASQELSQIMADMQNIMDMSTHIATAIEQQSSVAKEVNQNVHNIQDIAQNSTERANQNREAAHKVAEEAAHLERAVSEFKSE</sequence>
<evidence type="ECO:0000259" key="8">
    <source>
        <dbReference type="PROSITE" id="PS50111"/>
    </source>
</evidence>
<evidence type="ECO:0000313" key="12">
    <source>
        <dbReference type="Proteomes" id="UP000189021"/>
    </source>
</evidence>
<dbReference type="Proteomes" id="UP000189021">
    <property type="component" value="Unassembled WGS sequence"/>
</dbReference>
<evidence type="ECO:0008006" key="13">
    <source>
        <dbReference type="Google" id="ProtNLM"/>
    </source>
</evidence>
<dbReference type="SMART" id="SM00304">
    <property type="entry name" value="HAMP"/>
    <property type="match status" value="1"/>
</dbReference>
<dbReference type="SMART" id="SM00283">
    <property type="entry name" value="MA"/>
    <property type="match status" value="1"/>
</dbReference>
<dbReference type="Gene3D" id="1.10.287.950">
    <property type="entry name" value="Methyl-accepting chemotaxis protein"/>
    <property type="match status" value="1"/>
</dbReference>
<dbReference type="EMBL" id="MUEK01000004">
    <property type="protein sequence ID" value="OOE40438.1"/>
    <property type="molecule type" value="Genomic_DNA"/>
</dbReference>
<dbReference type="FunFam" id="1.10.287.950:FF:000001">
    <property type="entry name" value="Methyl-accepting chemotaxis sensory transducer"/>
    <property type="match status" value="1"/>
</dbReference>
<dbReference type="PANTHER" id="PTHR32089:SF120">
    <property type="entry name" value="METHYL-ACCEPTING CHEMOTAXIS PROTEIN TLPQ"/>
    <property type="match status" value="1"/>
</dbReference>
<dbReference type="Pfam" id="PF00015">
    <property type="entry name" value="MCPsignal"/>
    <property type="match status" value="1"/>
</dbReference>
<dbReference type="CDD" id="cd11386">
    <property type="entry name" value="MCP_signal"/>
    <property type="match status" value="1"/>
</dbReference>
<gene>
    <name evidence="11" type="ORF">BZG00_06340</name>
</gene>
<dbReference type="InterPro" id="IPR004090">
    <property type="entry name" value="Chemotax_Me-accpt_rcpt"/>
</dbReference>
<feature type="transmembrane region" description="Helical" evidence="7">
    <location>
        <begin position="256"/>
        <end position="277"/>
    </location>
</feature>
<dbReference type="GO" id="GO:0006935">
    <property type="term" value="P:chemotaxis"/>
    <property type="evidence" value="ECO:0007669"/>
    <property type="project" value="InterPro"/>
</dbReference>
<feature type="domain" description="T-SNARE coiled-coil homology" evidence="9">
    <location>
        <begin position="524"/>
        <end position="586"/>
    </location>
</feature>
<dbReference type="GO" id="GO:0007165">
    <property type="term" value="P:signal transduction"/>
    <property type="evidence" value="ECO:0007669"/>
    <property type="project" value="UniProtKB-KW"/>
</dbReference>
<comment type="caution">
    <text evidence="11">The sequence shown here is derived from an EMBL/GenBank/DDBJ whole genome shotgun (WGS) entry which is preliminary data.</text>
</comment>
<feature type="domain" description="Methyl-accepting transducer" evidence="8">
    <location>
        <begin position="337"/>
        <end position="573"/>
    </location>
</feature>
<protein>
    <recommendedName>
        <fullName evidence="13">Methyl-accepting chemotaxis protein</fullName>
    </recommendedName>
</protein>
<keyword evidence="12" id="KW-1185">Reference proteome</keyword>
<keyword evidence="3 5" id="KW-0807">Transducer</keyword>
<feature type="region of interest" description="Disordered" evidence="6">
    <location>
        <begin position="503"/>
        <end position="526"/>
    </location>
</feature>
<dbReference type="Pfam" id="PF00672">
    <property type="entry name" value="HAMP"/>
    <property type="match status" value="1"/>
</dbReference>
<dbReference type="PROSITE" id="PS50192">
    <property type="entry name" value="T_SNARE"/>
    <property type="match status" value="1"/>
</dbReference>
<organism evidence="11 12">
    <name type="scientific">Salinivibrio kushneri</name>
    <dbReference type="NCBI Taxonomy" id="1908198"/>
    <lineage>
        <taxon>Bacteria</taxon>
        <taxon>Pseudomonadati</taxon>
        <taxon>Pseudomonadota</taxon>
        <taxon>Gammaproteobacteria</taxon>
        <taxon>Vibrionales</taxon>
        <taxon>Vibrionaceae</taxon>
        <taxon>Salinivibrio</taxon>
    </lineage>
</organism>
<dbReference type="CDD" id="cd06225">
    <property type="entry name" value="HAMP"/>
    <property type="match status" value="1"/>
</dbReference>
<evidence type="ECO:0000256" key="6">
    <source>
        <dbReference type="SAM" id="MobiDB-lite"/>
    </source>
</evidence>
<keyword evidence="2" id="KW-0997">Cell inner membrane</keyword>
<evidence type="ECO:0000313" key="11">
    <source>
        <dbReference type="EMBL" id="OOE40438.1"/>
    </source>
</evidence>
<dbReference type="InterPro" id="IPR003660">
    <property type="entry name" value="HAMP_dom"/>
</dbReference>
<dbReference type="RefSeq" id="WP_077520754.1">
    <property type="nucleotide sequence ID" value="NZ_CP040021.1"/>
</dbReference>
<evidence type="ECO:0000256" key="4">
    <source>
        <dbReference type="ARBA" id="ARBA00029447"/>
    </source>
</evidence>
<evidence type="ECO:0000256" key="2">
    <source>
        <dbReference type="ARBA" id="ARBA00022519"/>
    </source>
</evidence>
<dbReference type="GO" id="GO:0005886">
    <property type="term" value="C:plasma membrane"/>
    <property type="evidence" value="ECO:0007669"/>
    <property type="project" value="UniProtKB-SubCell"/>
</dbReference>
<dbReference type="InterPro" id="IPR032255">
    <property type="entry name" value="HBM"/>
</dbReference>
<keyword evidence="7" id="KW-0472">Membrane</keyword>
<name>A0AB36JY02_9GAMM</name>
<evidence type="ECO:0000259" key="10">
    <source>
        <dbReference type="PROSITE" id="PS50885"/>
    </source>
</evidence>
<evidence type="ECO:0000256" key="5">
    <source>
        <dbReference type="PROSITE-ProRule" id="PRU00284"/>
    </source>
</evidence>
<dbReference type="PANTHER" id="PTHR32089">
    <property type="entry name" value="METHYL-ACCEPTING CHEMOTAXIS PROTEIN MCPB"/>
    <property type="match status" value="1"/>
</dbReference>
<dbReference type="SUPFAM" id="SSF58104">
    <property type="entry name" value="Methyl-accepting chemotaxis protein (MCP) signaling domain"/>
    <property type="match status" value="1"/>
</dbReference>
<dbReference type="AlphaFoldDB" id="A0AB36JY02"/>
<keyword evidence="7" id="KW-1133">Transmembrane helix</keyword>
<feature type="compositionally biased region" description="Basic and acidic residues" evidence="6">
    <location>
        <begin position="511"/>
        <end position="520"/>
    </location>
</feature>
<evidence type="ECO:0000256" key="3">
    <source>
        <dbReference type="ARBA" id="ARBA00023224"/>
    </source>
</evidence>
<dbReference type="InterPro" id="IPR000727">
    <property type="entry name" value="T_SNARE_dom"/>
</dbReference>
<comment type="similarity">
    <text evidence="4">Belongs to the methyl-accepting chemotaxis (MCP) protein family.</text>
</comment>
<comment type="subcellular location">
    <subcellularLocation>
        <location evidence="1">Cell inner membrane</location>
        <topology evidence="1">Multi-pass membrane protein</topology>
    </subcellularLocation>
</comment>
<dbReference type="GO" id="GO:0004888">
    <property type="term" value="F:transmembrane signaling receptor activity"/>
    <property type="evidence" value="ECO:0007669"/>
    <property type="project" value="InterPro"/>
</dbReference>